<reference evidence="1" key="1">
    <citation type="submission" date="2022-03" db="EMBL/GenBank/DDBJ databases">
        <authorList>
            <person name="Alioto T."/>
            <person name="Alioto T."/>
            <person name="Gomez Garrido J."/>
        </authorList>
    </citation>
    <scope>NUCLEOTIDE SEQUENCE</scope>
</reference>
<name>A0AAD1S3F1_PELCU</name>
<dbReference type="EMBL" id="OW240916">
    <property type="protein sequence ID" value="CAH2291396.1"/>
    <property type="molecule type" value="Genomic_DNA"/>
</dbReference>
<evidence type="ECO:0000313" key="2">
    <source>
        <dbReference type="Proteomes" id="UP001295444"/>
    </source>
</evidence>
<dbReference type="AlphaFoldDB" id="A0AAD1S3F1"/>
<gene>
    <name evidence="1" type="ORF">PECUL_23A026473</name>
</gene>
<proteinExistence type="predicted"/>
<organism evidence="1 2">
    <name type="scientific">Pelobates cultripes</name>
    <name type="common">Western spadefoot toad</name>
    <dbReference type="NCBI Taxonomy" id="61616"/>
    <lineage>
        <taxon>Eukaryota</taxon>
        <taxon>Metazoa</taxon>
        <taxon>Chordata</taxon>
        <taxon>Craniata</taxon>
        <taxon>Vertebrata</taxon>
        <taxon>Euteleostomi</taxon>
        <taxon>Amphibia</taxon>
        <taxon>Batrachia</taxon>
        <taxon>Anura</taxon>
        <taxon>Pelobatoidea</taxon>
        <taxon>Pelobatidae</taxon>
        <taxon>Pelobates</taxon>
    </lineage>
</organism>
<protein>
    <submittedName>
        <fullName evidence="1">Uncharacterized protein</fullName>
    </submittedName>
</protein>
<keyword evidence="2" id="KW-1185">Reference proteome</keyword>
<accession>A0AAD1S3F1</accession>
<sequence length="93" mass="10484">MAVISDLPLCVTLRNNSLQYSSELCRKQTGHIVTILIRTQQAAALTHCYNTHQNFAESRLDTLLQYSRTPQSAELILCYNTPQNSADSRLDTL</sequence>
<evidence type="ECO:0000313" key="1">
    <source>
        <dbReference type="EMBL" id="CAH2291396.1"/>
    </source>
</evidence>
<dbReference type="Proteomes" id="UP001295444">
    <property type="component" value="Chromosome 05"/>
</dbReference>